<proteinExistence type="predicted"/>
<feature type="domain" description="MADF" evidence="2">
    <location>
        <begin position="1"/>
        <end position="54"/>
    </location>
</feature>
<organism evidence="3 4">
    <name type="scientific">Liparis tanakae</name>
    <name type="common">Tanaka's snailfish</name>
    <dbReference type="NCBI Taxonomy" id="230148"/>
    <lineage>
        <taxon>Eukaryota</taxon>
        <taxon>Metazoa</taxon>
        <taxon>Chordata</taxon>
        <taxon>Craniata</taxon>
        <taxon>Vertebrata</taxon>
        <taxon>Euteleostomi</taxon>
        <taxon>Actinopterygii</taxon>
        <taxon>Neopterygii</taxon>
        <taxon>Teleostei</taxon>
        <taxon>Neoteleostei</taxon>
        <taxon>Acanthomorphata</taxon>
        <taxon>Eupercaria</taxon>
        <taxon>Perciformes</taxon>
        <taxon>Cottioidei</taxon>
        <taxon>Cottales</taxon>
        <taxon>Liparidae</taxon>
        <taxon>Liparis</taxon>
    </lineage>
</organism>
<dbReference type="InterPro" id="IPR006578">
    <property type="entry name" value="MADF-dom"/>
</dbReference>
<dbReference type="GO" id="GO:0005667">
    <property type="term" value="C:transcription regulator complex"/>
    <property type="evidence" value="ECO:0007669"/>
    <property type="project" value="TreeGrafter"/>
</dbReference>
<dbReference type="OrthoDB" id="5803771at2759"/>
<dbReference type="PANTHER" id="PTHR12243">
    <property type="entry name" value="MADF DOMAIN TRANSCRIPTION FACTOR"/>
    <property type="match status" value="1"/>
</dbReference>
<dbReference type="EMBL" id="SRLO01003884">
    <property type="protein sequence ID" value="TNN31033.1"/>
    <property type="molecule type" value="Genomic_DNA"/>
</dbReference>
<dbReference type="PANTHER" id="PTHR12243:SF48">
    <property type="entry name" value="MADF DOMAIN-CONTAINING PROTEIN"/>
    <property type="match status" value="1"/>
</dbReference>
<evidence type="ECO:0000259" key="2">
    <source>
        <dbReference type="PROSITE" id="PS51029"/>
    </source>
</evidence>
<dbReference type="GO" id="GO:0006357">
    <property type="term" value="P:regulation of transcription by RNA polymerase II"/>
    <property type="evidence" value="ECO:0007669"/>
    <property type="project" value="TreeGrafter"/>
</dbReference>
<reference evidence="3 4" key="1">
    <citation type="submission" date="2019-03" db="EMBL/GenBank/DDBJ databases">
        <title>First draft genome of Liparis tanakae, snailfish: a comprehensive survey of snailfish specific genes.</title>
        <authorList>
            <person name="Kim W."/>
            <person name="Song I."/>
            <person name="Jeong J.-H."/>
            <person name="Kim D."/>
            <person name="Kim S."/>
            <person name="Ryu S."/>
            <person name="Song J.Y."/>
            <person name="Lee S.K."/>
        </authorList>
    </citation>
    <scope>NUCLEOTIDE SEQUENCE [LARGE SCALE GENOMIC DNA]</scope>
    <source>
        <tissue evidence="3">Muscle</tissue>
    </source>
</reference>
<keyword evidence="4" id="KW-1185">Reference proteome</keyword>
<dbReference type="Proteomes" id="UP000314294">
    <property type="component" value="Unassembled WGS sequence"/>
</dbReference>
<evidence type="ECO:0000313" key="3">
    <source>
        <dbReference type="EMBL" id="TNN31033.1"/>
    </source>
</evidence>
<dbReference type="GO" id="GO:0005634">
    <property type="term" value="C:nucleus"/>
    <property type="evidence" value="ECO:0007669"/>
    <property type="project" value="TreeGrafter"/>
</dbReference>
<feature type="region of interest" description="Disordered" evidence="1">
    <location>
        <begin position="17"/>
        <end position="38"/>
    </location>
</feature>
<name>A0A4Z2EQG7_9TELE</name>
<accession>A0A4Z2EQG7</accession>
<sequence length="103" mass="11637">MAEEICRRRWKGLRDSFQREKWRESSEKRSGSAAQSTQKWKYSAVLLFLDPFIAPRETSGNMGRTVVEGRTTESREEERAETAAGPSHRAGQSTSEDTTPQSG</sequence>
<gene>
    <name evidence="3" type="ORF">EYF80_058816</name>
</gene>
<protein>
    <recommendedName>
        <fullName evidence="2">MADF domain-containing protein</fullName>
    </recommendedName>
</protein>
<feature type="compositionally biased region" description="Basic and acidic residues" evidence="1">
    <location>
        <begin position="17"/>
        <end position="30"/>
    </location>
</feature>
<dbReference type="PROSITE" id="PS51029">
    <property type="entry name" value="MADF"/>
    <property type="match status" value="1"/>
</dbReference>
<evidence type="ECO:0000256" key="1">
    <source>
        <dbReference type="SAM" id="MobiDB-lite"/>
    </source>
</evidence>
<dbReference type="InterPro" id="IPR039353">
    <property type="entry name" value="TF_Adf1"/>
</dbReference>
<feature type="region of interest" description="Disordered" evidence="1">
    <location>
        <begin position="55"/>
        <end position="103"/>
    </location>
</feature>
<feature type="compositionally biased region" description="Basic and acidic residues" evidence="1">
    <location>
        <begin position="70"/>
        <end position="81"/>
    </location>
</feature>
<dbReference type="Pfam" id="PF10545">
    <property type="entry name" value="MADF_DNA_bdg"/>
    <property type="match status" value="1"/>
</dbReference>
<comment type="caution">
    <text evidence="3">The sequence shown here is derived from an EMBL/GenBank/DDBJ whole genome shotgun (WGS) entry which is preliminary data.</text>
</comment>
<feature type="compositionally biased region" description="Polar residues" evidence="1">
    <location>
        <begin position="90"/>
        <end position="103"/>
    </location>
</feature>
<evidence type="ECO:0000313" key="4">
    <source>
        <dbReference type="Proteomes" id="UP000314294"/>
    </source>
</evidence>
<dbReference type="AlphaFoldDB" id="A0A4Z2EQG7"/>